<dbReference type="Pfam" id="PF08808">
    <property type="entry name" value="RES"/>
    <property type="match status" value="1"/>
</dbReference>
<dbReference type="AlphaFoldDB" id="A0A7W2IMI3"/>
<evidence type="ECO:0000259" key="1">
    <source>
        <dbReference type="Pfam" id="PF08808"/>
    </source>
</evidence>
<sequence>MPVEASRYPASDLTGTGAKMTGGRWNSPGLPVVYCAINIALATLETVYCLRNGALPFYRFLVRIDIPDAVWAARTILNPPPGGWNVQQILRKWPNILSMTAPARYQAQVQRGTERRSIPASRTTFPSQLNYFVTKSMTWRFGKVKYVTSLLYVGISARRALNQA</sequence>
<dbReference type="Proteomes" id="UP000573499">
    <property type="component" value="Unassembled WGS sequence"/>
</dbReference>
<dbReference type="EMBL" id="JACEZU010000012">
    <property type="protein sequence ID" value="MBA5689659.1"/>
    <property type="molecule type" value="Genomic_DNA"/>
</dbReference>
<name>A0A7W2IMI3_9BURK</name>
<protein>
    <submittedName>
        <fullName evidence="2">RES family NAD+ phosphorylase</fullName>
    </submittedName>
</protein>
<evidence type="ECO:0000313" key="3">
    <source>
        <dbReference type="Proteomes" id="UP000573499"/>
    </source>
</evidence>
<accession>A0A7W2IMI3</accession>
<proteinExistence type="predicted"/>
<comment type="caution">
    <text evidence="2">The sequence shown here is derived from an EMBL/GenBank/DDBJ whole genome shotgun (WGS) entry which is preliminary data.</text>
</comment>
<evidence type="ECO:0000313" key="2">
    <source>
        <dbReference type="EMBL" id="MBA5689659.1"/>
    </source>
</evidence>
<reference evidence="2 3" key="1">
    <citation type="submission" date="2020-07" db="EMBL/GenBank/DDBJ databases">
        <title>Novel species isolated from subtropical streams in China.</title>
        <authorList>
            <person name="Lu H."/>
        </authorList>
    </citation>
    <scope>NUCLEOTIDE SEQUENCE [LARGE SCALE GENOMIC DNA]</scope>
    <source>
        <strain evidence="2 3">LX47W</strain>
    </source>
</reference>
<organism evidence="2 3">
    <name type="scientific">Rugamonas apoptosis</name>
    <dbReference type="NCBI Taxonomy" id="2758570"/>
    <lineage>
        <taxon>Bacteria</taxon>
        <taxon>Pseudomonadati</taxon>
        <taxon>Pseudomonadota</taxon>
        <taxon>Betaproteobacteria</taxon>
        <taxon>Burkholderiales</taxon>
        <taxon>Oxalobacteraceae</taxon>
        <taxon>Telluria group</taxon>
        <taxon>Rugamonas</taxon>
    </lineage>
</organism>
<gene>
    <name evidence="2" type="ORF">H3H39_21680</name>
</gene>
<keyword evidence="3" id="KW-1185">Reference proteome</keyword>
<dbReference type="RefSeq" id="WP_182156608.1">
    <property type="nucleotide sequence ID" value="NZ_JACEZU010000012.1"/>
</dbReference>
<dbReference type="InterPro" id="IPR014914">
    <property type="entry name" value="RES_dom"/>
</dbReference>
<feature type="domain" description="RES" evidence="1">
    <location>
        <begin position="5"/>
        <end position="74"/>
    </location>
</feature>